<dbReference type="OrthoDB" id="544685at2759"/>
<dbReference type="PROSITE" id="PS50222">
    <property type="entry name" value="EF_HAND_2"/>
    <property type="match status" value="1"/>
</dbReference>
<evidence type="ECO:0000259" key="2">
    <source>
        <dbReference type="PROSITE" id="PS50222"/>
    </source>
</evidence>
<dbReference type="PANTHER" id="PTHR31323">
    <property type="entry name" value="MECHANOSENSITIVE ION CHANNEL PROTEIN MSY2"/>
    <property type="match status" value="1"/>
</dbReference>
<dbReference type="InterPro" id="IPR058650">
    <property type="entry name" value="Msy1/2-like"/>
</dbReference>
<dbReference type="GO" id="GO:0005262">
    <property type="term" value="F:calcium channel activity"/>
    <property type="evidence" value="ECO:0007669"/>
    <property type="project" value="TreeGrafter"/>
</dbReference>
<gene>
    <name evidence="3" type="ORF">CBER1_00400</name>
</gene>
<protein>
    <recommendedName>
        <fullName evidence="2">EF-hand domain-containing protein</fullName>
    </recommendedName>
</protein>
<feature type="transmembrane region" description="Helical" evidence="1">
    <location>
        <begin position="531"/>
        <end position="554"/>
    </location>
</feature>
<feature type="transmembrane region" description="Helical" evidence="1">
    <location>
        <begin position="203"/>
        <end position="224"/>
    </location>
</feature>
<feature type="transmembrane region" description="Helical" evidence="1">
    <location>
        <begin position="278"/>
        <end position="297"/>
    </location>
</feature>
<dbReference type="PROSITE" id="PS00018">
    <property type="entry name" value="EF_HAND_1"/>
    <property type="match status" value="1"/>
</dbReference>
<proteinExistence type="predicted"/>
<name>A0A2S6C1G9_9PEZI</name>
<dbReference type="Gene3D" id="1.10.238.10">
    <property type="entry name" value="EF-hand"/>
    <property type="match status" value="1"/>
</dbReference>
<evidence type="ECO:0000256" key="1">
    <source>
        <dbReference type="SAM" id="Phobius"/>
    </source>
</evidence>
<keyword evidence="1" id="KW-0472">Membrane</keyword>
<reference evidence="4" key="1">
    <citation type="journal article" date="2017" name="bioRxiv">
        <title>Conservation of a gene cluster reveals novel cercosporin biosynthetic mechanisms and extends production to the genus Colletotrichum.</title>
        <authorList>
            <person name="de Jonge R."/>
            <person name="Ebert M.K."/>
            <person name="Huitt-Roehl C.R."/>
            <person name="Pal P."/>
            <person name="Suttle J.C."/>
            <person name="Spanner R.E."/>
            <person name="Neubauer J.D."/>
            <person name="Jurick W.M.II."/>
            <person name="Stott K.A."/>
            <person name="Secor G.A."/>
            <person name="Thomma B.P.H.J."/>
            <person name="Van de Peer Y."/>
            <person name="Townsend C.A."/>
            <person name="Bolton M.D."/>
        </authorList>
    </citation>
    <scope>NUCLEOTIDE SEQUENCE [LARGE SCALE GENOMIC DNA]</scope>
    <source>
        <strain evidence="4">CBS538.71</strain>
    </source>
</reference>
<dbReference type="AlphaFoldDB" id="A0A2S6C1G9"/>
<dbReference type="Proteomes" id="UP000237631">
    <property type="component" value="Unassembled WGS sequence"/>
</dbReference>
<keyword evidence="1" id="KW-1133">Transmembrane helix</keyword>
<dbReference type="InterPro" id="IPR002048">
    <property type="entry name" value="EF_hand_dom"/>
</dbReference>
<keyword evidence="1" id="KW-0812">Transmembrane</keyword>
<dbReference type="EMBL" id="PNEN01000578">
    <property type="protein sequence ID" value="PPJ53573.1"/>
    <property type="molecule type" value="Genomic_DNA"/>
</dbReference>
<dbReference type="GO" id="GO:0005509">
    <property type="term" value="F:calcium ion binding"/>
    <property type="evidence" value="ECO:0007669"/>
    <property type="project" value="InterPro"/>
</dbReference>
<dbReference type="Pfam" id="PF25886">
    <property type="entry name" value="Msy1"/>
    <property type="match status" value="1"/>
</dbReference>
<evidence type="ECO:0000313" key="3">
    <source>
        <dbReference type="EMBL" id="PPJ53573.1"/>
    </source>
</evidence>
<dbReference type="InterPro" id="IPR018247">
    <property type="entry name" value="EF_Hand_1_Ca_BS"/>
</dbReference>
<evidence type="ECO:0000313" key="4">
    <source>
        <dbReference type="Proteomes" id="UP000237631"/>
    </source>
</evidence>
<feature type="transmembrane region" description="Helical" evidence="1">
    <location>
        <begin position="318"/>
        <end position="339"/>
    </location>
</feature>
<comment type="caution">
    <text evidence="3">The sequence shown here is derived from an EMBL/GenBank/DDBJ whole genome shotgun (WGS) entry which is preliminary data.</text>
</comment>
<organism evidence="3 4">
    <name type="scientific">Cercospora berteroae</name>
    <dbReference type="NCBI Taxonomy" id="357750"/>
    <lineage>
        <taxon>Eukaryota</taxon>
        <taxon>Fungi</taxon>
        <taxon>Dikarya</taxon>
        <taxon>Ascomycota</taxon>
        <taxon>Pezizomycotina</taxon>
        <taxon>Dothideomycetes</taxon>
        <taxon>Dothideomycetidae</taxon>
        <taxon>Mycosphaerellales</taxon>
        <taxon>Mycosphaerellaceae</taxon>
        <taxon>Cercospora</taxon>
    </lineage>
</organism>
<feature type="domain" description="EF-hand" evidence="2">
    <location>
        <begin position="482"/>
        <end position="517"/>
    </location>
</feature>
<dbReference type="PANTHER" id="PTHR31323:SF14">
    <property type="entry name" value="MECHANOSENSITIVE ION CHANNEL PROTEIN MSY2"/>
    <property type="match status" value="1"/>
</dbReference>
<keyword evidence="4" id="KW-1185">Reference proteome</keyword>
<dbReference type="GO" id="GO:0006874">
    <property type="term" value="P:intracellular calcium ion homeostasis"/>
    <property type="evidence" value="ECO:0007669"/>
    <property type="project" value="TreeGrafter"/>
</dbReference>
<accession>A0A2S6C1G9</accession>
<feature type="transmembrane region" description="Helical" evidence="1">
    <location>
        <begin position="236"/>
        <end position="258"/>
    </location>
</feature>
<sequence length="839" mass="93661">MDRWRSPIPKDSLDAMDWRMGTTFDQSQTKAESLQRCCPSSAAANDRKRSALSSDTAALATLKSPTTPSYTRLAQDETKTLSAHLAPLNTEVGSVGFNPVDFSARGFAQAGRSAIDNLKSPVTARGTHFPRTPKTPVACSERRFSDDGERSIKGLGRRRTSLSMHANEVEDTEALACSSEDDSPSGLGVYLGKIREQSIAVRYAMFCLPGTILLAVPLFVTGTLPHDQSRADGIRLLGLFIWIEIIWICFWSVCGIVGSGMRKYSLVPAELELPTSMLLWALSAYSTIDVISVFDRAAYLNGKGKWIKFVKHMGQASIVAAAIFLVEKIFIQMISIAYYRKQYARDIRDSKRLIRLLILLYDASRNLFPDFTPNFAEEDADLHRANTFDLRAQRKKDASFGTKLAGGVVRARTYVASTLGSTSDDTETPDIHVPNNSHAIVTKALETQQSSEALARRLFLSICAEGQDAILKEDILEVLGPGKEAEAEAFFNLLDIDGNGDVSLEEMTLLVVNCGRERKYRASTIKDMSSAIGVLDSILCCVVVIAVSLIYALFFSKAFASKSIQLWGVISGLSFMISNTVHEFFQCCIFLFVKHPYDVGDCVVLMTKGEKQGLELIVKHTSLFFTVFKKVDTDSLVQVPHNLANDIWIENFTRSREMKERFSWITSGTCTNMQQLLTLRKEMEKFVRAPENCRDFSPDVDLEISALIDIRNLELRIEIRHKGNWANQAIRLHRRNKFMVALWDACTRVGLEQPGGVWGPHNPIFTAEYGLKEQSECAEVKKEKYKAALDKMYPGGMQNPELAPPDQKPEQTLYTGLKKRNPYLQVPDAGRRPSIWSPI</sequence>